<dbReference type="GO" id="GO:0006487">
    <property type="term" value="P:protein N-linked glycosylation"/>
    <property type="evidence" value="ECO:0007669"/>
    <property type="project" value="UniProtKB-UniRule"/>
</dbReference>
<evidence type="ECO:0000256" key="2">
    <source>
        <dbReference type="ARBA" id="ARBA00004922"/>
    </source>
</evidence>
<dbReference type="InterPro" id="IPR000326">
    <property type="entry name" value="PAP2/HPO"/>
</dbReference>
<sequence length="244" mass="28086">MANDEGNIFPDTLSNVNIEWVPLTLTLVEYPKGDIFGKFLALISLAPFGIGCGFVALILFRRDLHTITFFLGTIASEILNYILKHIICEARPLRRDGVHVEYGMPSSHAQFVWFFATYVIYFVYIRLQHMNNNTIIQSLSKFLIIFSSLSMAVLVSISRIYLEYHSVSQVLYGALLGIIFATFWFALTYLILAPLFPQVVTWRISELLLLRDTTLIPNVLWFEYTNTRSEVRARRKKLVSMKSQ</sequence>
<gene>
    <name evidence="13" type="ORF">PSYICH_LOCUS577</name>
</gene>
<accession>A0A9P0G3P8</accession>
<feature type="transmembrane region" description="Helical" evidence="11">
    <location>
        <begin position="139"/>
        <end position="162"/>
    </location>
</feature>
<evidence type="ECO:0000256" key="4">
    <source>
        <dbReference type="ARBA" id="ARBA00022692"/>
    </source>
</evidence>
<evidence type="ECO:0000256" key="6">
    <source>
        <dbReference type="ARBA" id="ARBA00022824"/>
    </source>
</evidence>
<comment type="function">
    <text evidence="9 11">Required for efficient N-glycosylation. Necessary for maintaining optimal levels of dolichol-linked oligosaccharides. Hydrolyzes dolichyl pyrophosphate at a very high rate and dolichyl monophosphate at a much lower rate. Does not act on phosphatidate.</text>
</comment>
<dbReference type="GO" id="GO:0047874">
    <property type="term" value="F:dolichyldiphosphatase activity"/>
    <property type="evidence" value="ECO:0007669"/>
    <property type="project" value="UniProtKB-UniRule"/>
</dbReference>
<dbReference type="EMBL" id="OV651813">
    <property type="protein sequence ID" value="CAH1098778.1"/>
    <property type="molecule type" value="Genomic_DNA"/>
</dbReference>
<dbReference type="GO" id="GO:0005789">
    <property type="term" value="C:endoplasmic reticulum membrane"/>
    <property type="evidence" value="ECO:0007669"/>
    <property type="project" value="UniProtKB-SubCell"/>
</dbReference>
<keyword evidence="14" id="KW-1185">Reference proteome</keyword>
<dbReference type="CDD" id="cd03382">
    <property type="entry name" value="PAP2_dolichyldiphosphatase"/>
    <property type="match status" value="1"/>
</dbReference>
<dbReference type="Pfam" id="PF01569">
    <property type="entry name" value="PAP2"/>
    <property type="match status" value="1"/>
</dbReference>
<protein>
    <recommendedName>
        <fullName evidence="11">Dolichyldiphosphatase</fullName>
        <ecNumber evidence="11">3.6.1.43</ecNumber>
    </recommendedName>
</protein>
<keyword evidence="5 11" id="KW-0378">Hydrolase</keyword>
<dbReference type="InterPro" id="IPR036938">
    <property type="entry name" value="PAP2/HPO_sf"/>
</dbReference>
<proteinExistence type="inferred from homology"/>
<feature type="transmembrane region" description="Helical" evidence="11">
    <location>
        <begin position="67"/>
        <end position="87"/>
    </location>
</feature>
<dbReference type="PANTHER" id="PTHR11247:SF1">
    <property type="entry name" value="DOLICHYLDIPHOSPHATASE 1"/>
    <property type="match status" value="1"/>
</dbReference>
<evidence type="ECO:0000256" key="10">
    <source>
        <dbReference type="ARBA" id="ARBA00047349"/>
    </source>
</evidence>
<evidence type="ECO:0000256" key="3">
    <source>
        <dbReference type="ARBA" id="ARBA00005518"/>
    </source>
</evidence>
<keyword evidence="6 11" id="KW-0256">Endoplasmic reticulum</keyword>
<dbReference type="Gene3D" id="1.20.144.10">
    <property type="entry name" value="Phosphatidic acid phosphatase type 2/haloperoxidase"/>
    <property type="match status" value="1"/>
</dbReference>
<feature type="transmembrane region" description="Helical" evidence="11">
    <location>
        <begin position="39"/>
        <end position="60"/>
    </location>
</feature>
<dbReference type="GO" id="GO:0008610">
    <property type="term" value="P:lipid biosynthetic process"/>
    <property type="evidence" value="ECO:0007669"/>
    <property type="project" value="TreeGrafter"/>
</dbReference>
<evidence type="ECO:0000256" key="7">
    <source>
        <dbReference type="ARBA" id="ARBA00022989"/>
    </source>
</evidence>
<evidence type="ECO:0000313" key="14">
    <source>
        <dbReference type="Proteomes" id="UP001153636"/>
    </source>
</evidence>
<keyword evidence="8 11" id="KW-0472">Membrane</keyword>
<organism evidence="13 14">
    <name type="scientific">Psylliodes chrysocephalus</name>
    <dbReference type="NCBI Taxonomy" id="3402493"/>
    <lineage>
        <taxon>Eukaryota</taxon>
        <taxon>Metazoa</taxon>
        <taxon>Ecdysozoa</taxon>
        <taxon>Arthropoda</taxon>
        <taxon>Hexapoda</taxon>
        <taxon>Insecta</taxon>
        <taxon>Pterygota</taxon>
        <taxon>Neoptera</taxon>
        <taxon>Endopterygota</taxon>
        <taxon>Coleoptera</taxon>
        <taxon>Polyphaga</taxon>
        <taxon>Cucujiformia</taxon>
        <taxon>Chrysomeloidea</taxon>
        <taxon>Chrysomelidae</taxon>
        <taxon>Galerucinae</taxon>
        <taxon>Alticini</taxon>
        <taxon>Psylliodes</taxon>
    </lineage>
</organism>
<comment type="catalytic activity">
    <reaction evidence="10 11">
        <text>a di-trans,poly-cis-dolichyl diphosphate + H2O = a di-trans,poly-cis-dolichyl phosphate + phosphate + H(+)</text>
        <dbReference type="Rhea" id="RHEA:14385"/>
        <dbReference type="Rhea" id="RHEA-COMP:19498"/>
        <dbReference type="Rhea" id="RHEA-COMP:19506"/>
        <dbReference type="ChEBI" id="CHEBI:15377"/>
        <dbReference type="ChEBI" id="CHEBI:15378"/>
        <dbReference type="ChEBI" id="CHEBI:43474"/>
        <dbReference type="ChEBI" id="CHEBI:57497"/>
        <dbReference type="ChEBI" id="CHEBI:57683"/>
        <dbReference type="EC" id="3.6.1.43"/>
    </reaction>
</comment>
<feature type="transmembrane region" description="Helical" evidence="11">
    <location>
        <begin position="174"/>
        <end position="196"/>
    </location>
</feature>
<feature type="domain" description="Phosphatidic acid phosphatase type 2/haloperoxidase" evidence="12">
    <location>
        <begin position="66"/>
        <end position="185"/>
    </location>
</feature>
<evidence type="ECO:0000313" key="13">
    <source>
        <dbReference type="EMBL" id="CAH1098778.1"/>
    </source>
</evidence>
<dbReference type="Proteomes" id="UP001153636">
    <property type="component" value="Chromosome 1"/>
</dbReference>
<dbReference type="FunFam" id="1.20.144.10:FF:000003">
    <property type="entry name" value="Dolichyldiphosphatase 1"/>
    <property type="match status" value="1"/>
</dbReference>
<name>A0A9P0G3P8_9CUCU</name>
<reference evidence="13" key="1">
    <citation type="submission" date="2022-01" db="EMBL/GenBank/DDBJ databases">
        <authorList>
            <person name="King R."/>
        </authorList>
    </citation>
    <scope>NUCLEOTIDE SEQUENCE</scope>
</reference>
<dbReference type="SMART" id="SM00014">
    <property type="entry name" value="acidPPc"/>
    <property type="match status" value="1"/>
</dbReference>
<comment type="similarity">
    <text evidence="3 11">Belongs to the dolichyldiphosphatase family.</text>
</comment>
<dbReference type="PANTHER" id="PTHR11247">
    <property type="entry name" value="PALMITOYL-PROTEIN THIOESTERASE/DOLICHYLDIPHOSPHATASE 1"/>
    <property type="match status" value="1"/>
</dbReference>
<evidence type="ECO:0000256" key="9">
    <source>
        <dbReference type="ARBA" id="ARBA00024907"/>
    </source>
</evidence>
<dbReference type="InterPro" id="IPR039667">
    <property type="entry name" value="Dolichyldiphosphatase_PAP2"/>
</dbReference>
<comment type="pathway">
    <text evidence="2 11">Protein modification; protein glycosylation.</text>
</comment>
<dbReference type="OrthoDB" id="302705at2759"/>
<keyword evidence="4 11" id="KW-0812">Transmembrane</keyword>
<evidence type="ECO:0000259" key="12">
    <source>
        <dbReference type="SMART" id="SM00014"/>
    </source>
</evidence>
<dbReference type="SUPFAM" id="SSF48317">
    <property type="entry name" value="Acid phosphatase/Vanadium-dependent haloperoxidase"/>
    <property type="match status" value="1"/>
</dbReference>
<feature type="transmembrane region" description="Helical" evidence="11">
    <location>
        <begin position="107"/>
        <end position="127"/>
    </location>
</feature>
<evidence type="ECO:0000256" key="1">
    <source>
        <dbReference type="ARBA" id="ARBA00004477"/>
    </source>
</evidence>
<comment type="subcellular location">
    <subcellularLocation>
        <location evidence="1 11">Endoplasmic reticulum membrane</location>
        <topology evidence="1 11">Multi-pass membrane protein</topology>
    </subcellularLocation>
</comment>
<dbReference type="AlphaFoldDB" id="A0A9P0G3P8"/>
<evidence type="ECO:0000256" key="11">
    <source>
        <dbReference type="RuleBase" id="RU367078"/>
    </source>
</evidence>
<keyword evidence="7 11" id="KW-1133">Transmembrane helix</keyword>
<evidence type="ECO:0000256" key="5">
    <source>
        <dbReference type="ARBA" id="ARBA00022801"/>
    </source>
</evidence>
<evidence type="ECO:0000256" key="8">
    <source>
        <dbReference type="ARBA" id="ARBA00023136"/>
    </source>
</evidence>
<dbReference type="EC" id="3.6.1.43" evidence="11"/>